<comment type="similarity">
    <text evidence="11">Belongs to the iron/ascorbate-dependent oxidoreductase family.</text>
</comment>
<dbReference type="InterPro" id="IPR027443">
    <property type="entry name" value="IPNS-like_sf"/>
</dbReference>
<reference evidence="13 14" key="1">
    <citation type="submission" date="2016-10" db="EMBL/GenBank/DDBJ databases">
        <authorList>
            <person name="de Groot N.N."/>
        </authorList>
    </citation>
    <scope>NUCLEOTIDE SEQUENCE [LARGE SCALE GENOMIC DNA]</scope>
    <source>
        <strain evidence="13 14">DSM 26915</strain>
    </source>
</reference>
<accession>A0A1H5SDE8</accession>
<proteinExistence type="inferred from homology"/>
<keyword evidence="11" id="KW-0408">Iron</keyword>
<comment type="cofactor">
    <cofactor evidence="1">
        <name>Fe(2+)</name>
        <dbReference type="ChEBI" id="CHEBI:29033"/>
    </cofactor>
</comment>
<comment type="catalytic activity">
    <reaction evidence="10">
        <text>L-arginine + 2-oxoglutarate + O2 = guanidine + L-glutamate 5-semialdehyde + succinate + CO2</text>
        <dbReference type="Rhea" id="RHEA:31535"/>
        <dbReference type="ChEBI" id="CHEBI:15379"/>
        <dbReference type="ChEBI" id="CHEBI:16526"/>
        <dbReference type="ChEBI" id="CHEBI:16810"/>
        <dbReference type="ChEBI" id="CHEBI:30031"/>
        <dbReference type="ChEBI" id="CHEBI:30087"/>
        <dbReference type="ChEBI" id="CHEBI:32682"/>
        <dbReference type="ChEBI" id="CHEBI:58066"/>
        <dbReference type="EC" id="1.14.20.7"/>
    </reaction>
</comment>
<evidence type="ECO:0000256" key="8">
    <source>
        <dbReference type="ARBA" id="ARBA00031282"/>
    </source>
</evidence>
<dbReference type="SUPFAM" id="SSF51197">
    <property type="entry name" value="Clavaminate synthase-like"/>
    <property type="match status" value="1"/>
</dbReference>
<dbReference type="Pfam" id="PF03171">
    <property type="entry name" value="2OG-FeII_Oxy"/>
    <property type="match status" value="1"/>
</dbReference>
<dbReference type="InterPro" id="IPR050231">
    <property type="entry name" value="Iron_ascorbate_oxido_reductase"/>
</dbReference>
<dbReference type="InterPro" id="IPR044861">
    <property type="entry name" value="IPNS-like_FE2OG_OXY"/>
</dbReference>
<dbReference type="Gene3D" id="2.60.120.330">
    <property type="entry name" value="B-lactam Antibiotic, Isopenicillin N Synthase, Chain"/>
    <property type="match status" value="1"/>
</dbReference>
<dbReference type="InterPro" id="IPR005123">
    <property type="entry name" value="Oxoglu/Fe-dep_dioxygenase_dom"/>
</dbReference>
<comment type="pathway">
    <text evidence="2">Alkene biosynthesis; ethylene biosynthesis via 2-oxoglutarate.</text>
</comment>
<comment type="catalytic activity">
    <reaction evidence="9">
        <text>2-oxoglutarate + O2 + 2 H(+) = ethene + 3 CO2 + H2O</text>
        <dbReference type="Rhea" id="RHEA:31523"/>
        <dbReference type="ChEBI" id="CHEBI:15377"/>
        <dbReference type="ChEBI" id="CHEBI:15378"/>
        <dbReference type="ChEBI" id="CHEBI:15379"/>
        <dbReference type="ChEBI" id="CHEBI:16526"/>
        <dbReference type="ChEBI" id="CHEBI:16810"/>
        <dbReference type="ChEBI" id="CHEBI:18153"/>
        <dbReference type="EC" id="1.13.12.19"/>
    </reaction>
</comment>
<evidence type="ECO:0000256" key="4">
    <source>
        <dbReference type="ARBA" id="ARBA00012531"/>
    </source>
</evidence>
<evidence type="ECO:0000313" key="14">
    <source>
        <dbReference type="Proteomes" id="UP000236752"/>
    </source>
</evidence>
<dbReference type="EC" id="1.13.12.19" evidence="4"/>
<dbReference type="PROSITE" id="PS51471">
    <property type="entry name" value="FE2OG_OXY"/>
    <property type="match status" value="1"/>
</dbReference>
<dbReference type="InterPro" id="IPR026992">
    <property type="entry name" value="DIOX_N"/>
</dbReference>
<dbReference type="Pfam" id="PF14226">
    <property type="entry name" value="DIOX_N"/>
    <property type="match status" value="1"/>
</dbReference>
<keyword evidence="11" id="KW-0560">Oxidoreductase</keyword>
<keyword evidence="6" id="KW-0266">Ethylene biosynthesis</keyword>
<dbReference type="GO" id="GO:0046872">
    <property type="term" value="F:metal ion binding"/>
    <property type="evidence" value="ECO:0007669"/>
    <property type="project" value="UniProtKB-KW"/>
</dbReference>
<dbReference type="RefSeq" id="WP_103908601.1">
    <property type="nucleotide sequence ID" value="NZ_FNUZ01000001.1"/>
</dbReference>
<sequence>MIPEFDFADIEKGTPETLSELSKAAREVGFLTISNTPITPARMGLVLAMYRAFFELPEDQKQRVNMAVTGANRGWGAPKSEQVDPNANPDYKEVYDSGFALPEGAEFSDLAVYAPNRWPDLPEGFETVISAYYRDAMAVARVLLRGLANALGQDDGYFDQHFDRPMALLRGNYYPERPDWAGEKDFGIAAHTDYGCLTLLGTDGVAGLEVLSGDDTWVPVSAKPGTFVINFGEMLEFWTEGQVKATLHRVKGTSETRISVPLFFNPNYETNVAPKGSDPIIAGEHLGKRFAETYLHMKAG</sequence>
<evidence type="ECO:0000256" key="6">
    <source>
        <dbReference type="ARBA" id="ARBA00022666"/>
    </source>
</evidence>
<evidence type="ECO:0000256" key="3">
    <source>
        <dbReference type="ARBA" id="ARBA00012293"/>
    </source>
</evidence>
<evidence type="ECO:0000256" key="9">
    <source>
        <dbReference type="ARBA" id="ARBA00047725"/>
    </source>
</evidence>
<keyword evidence="14" id="KW-1185">Reference proteome</keyword>
<organism evidence="13 14">
    <name type="scientific">Thalassococcus halodurans</name>
    <dbReference type="NCBI Taxonomy" id="373675"/>
    <lineage>
        <taxon>Bacteria</taxon>
        <taxon>Pseudomonadati</taxon>
        <taxon>Pseudomonadota</taxon>
        <taxon>Alphaproteobacteria</taxon>
        <taxon>Rhodobacterales</taxon>
        <taxon>Roseobacteraceae</taxon>
        <taxon>Thalassococcus</taxon>
    </lineage>
</organism>
<dbReference type="OrthoDB" id="21825at2"/>
<evidence type="ECO:0000256" key="1">
    <source>
        <dbReference type="ARBA" id="ARBA00001954"/>
    </source>
</evidence>
<dbReference type="EMBL" id="FNUZ01000001">
    <property type="protein sequence ID" value="SEF48535.1"/>
    <property type="molecule type" value="Genomic_DNA"/>
</dbReference>
<evidence type="ECO:0000256" key="2">
    <source>
        <dbReference type="ARBA" id="ARBA00004767"/>
    </source>
</evidence>
<dbReference type="AlphaFoldDB" id="A0A1H5SDE8"/>
<dbReference type="PANTHER" id="PTHR47990">
    <property type="entry name" value="2-OXOGLUTARATE (2OG) AND FE(II)-DEPENDENT OXYGENASE SUPERFAMILY PROTEIN-RELATED"/>
    <property type="match status" value="1"/>
</dbReference>
<dbReference type="Proteomes" id="UP000236752">
    <property type="component" value="Unassembled WGS sequence"/>
</dbReference>
<dbReference type="PRINTS" id="PR00682">
    <property type="entry name" value="IPNSYNTHASE"/>
</dbReference>
<dbReference type="EC" id="1.14.20.7" evidence="3"/>
<evidence type="ECO:0000259" key="12">
    <source>
        <dbReference type="PROSITE" id="PS51471"/>
    </source>
</evidence>
<evidence type="ECO:0000256" key="7">
    <source>
        <dbReference type="ARBA" id="ARBA00031011"/>
    </source>
</evidence>
<feature type="domain" description="Fe2OG dioxygenase" evidence="12">
    <location>
        <begin position="164"/>
        <end position="266"/>
    </location>
</feature>
<protein>
    <recommendedName>
        <fullName evidence="5">2-oxoglutarate-dependent ethylene/succinate-forming enzyme</fullName>
        <ecNumber evidence="4">1.13.12.19</ecNumber>
        <ecNumber evidence="3">1.14.20.7</ecNumber>
    </recommendedName>
    <alternativeName>
        <fullName evidence="7">2-oxoglutarate dioxygenase (ethylene-forming)</fullName>
    </alternativeName>
    <alternativeName>
        <fullName evidence="8">2-oxoglutarate/L-arginine monooxygenase/decarboxylase (succinate-forming)</fullName>
    </alternativeName>
</protein>
<dbReference type="GO" id="GO:0009693">
    <property type="term" value="P:ethylene biosynthetic process"/>
    <property type="evidence" value="ECO:0007669"/>
    <property type="project" value="UniProtKB-KW"/>
</dbReference>
<evidence type="ECO:0000256" key="11">
    <source>
        <dbReference type="RuleBase" id="RU003682"/>
    </source>
</evidence>
<evidence type="ECO:0000313" key="13">
    <source>
        <dbReference type="EMBL" id="SEF48535.1"/>
    </source>
</evidence>
<evidence type="ECO:0000256" key="10">
    <source>
        <dbReference type="ARBA" id="ARBA00049359"/>
    </source>
</evidence>
<evidence type="ECO:0000256" key="5">
    <source>
        <dbReference type="ARBA" id="ARBA00019045"/>
    </source>
</evidence>
<dbReference type="GO" id="GO:0102276">
    <property type="term" value="F:2-oxoglutarate oxygenase/decarboxylase (ethylene-forming) activity"/>
    <property type="evidence" value="ECO:0007669"/>
    <property type="project" value="UniProtKB-EC"/>
</dbReference>
<gene>
    <name evidence="13" type="ORF">SAMN04488045_0185</name>
</gene>
<keyword evidence="11" id="KW-0479">Metal-binding</keyword>
<name>A0A1H5SDE8_9RHOB</name>